<dbReference type="EMBL" id="JANX01000200">
    <property type="protein sequence ID" value="KGM33298.1"/>
    <property type="molecule type" value="Genomic_DNA"/>
</dbReference>
<dbReference type="PANTHER" id="PTHR43576:SF3">
    <property type="entry name" value="ALPHA-L-ARABINOFURANOSIDASE C"/>
    <property type="match status" value="1"/>
</dbReference>
<comment type="catalytic activity">
    <reaction evidence="1">
        <text>Hydrolysis of terminal non-reducing alpha-L-arabinofuranoside residues in alpha-L-arabinosides.</text>
        <dbReference type="EC" id="3.2.1.55"/>
    </reaction>
</comment>
<dbReference type="AlphaFoldDB" id="A0A0A0D643"/>
<dbReference type="Proteomes" id="UP000029995">
    <property type="component" value="Unassembled WGS sequence"/>
</dbReference>
<dbReference type="SUPFAM" id="SSF51011">
    <property type="entry name" value="Glycosyl hydrolase domain"/>
    <property type="match status" value="1"/>
</dbReference>
<gene>
    <name evidence="9" type="ORF">P409_16610</name>
</gene>
<evidence type="ECO:0000256" key="4">
    <source>
        <dbReference type="ARBA" id="ARBA00012670"/>
    </source>
</evidence>
<dbReference type="PANTHER" id="PTHR43576">
    <property type="entry name" value="ALPHA-L-ARABINOFURANOSIDASE C-RELATED"/>
    <property type="match status" value="1"/>
</dbReference>
<dbReference type="GO" id="GO:0046373">
    <property type="term" value="P:L-arabinose metabolic process"/>
    <property type="evidence" value="ECO:0007669"/>
    <property type="project" value="InterPro"/>
</dbReference>
<evidence type="ECO:0000259" key="8">
    <source>
        <dbReference type="SMART" id="SM00813"/>
    </source>
</evidence>
<proteinExistence type="inferred from homology"/>
<reference evidence="9 10" key="1">
    <citation type="submission" date="2014-01" db="EMBL/GenBank/DDBJ databases">
        <title>Genome sequence determination for a cystic fibrosis isolate, Inquilinus limosus.</title>
        <authorList>
            <person name="Pino M."/>
            <person name="Di Conza J."/>
            <person name="Gutkind G."/>
        </authorList>
    </citation>
    <scope>NUCLEOTIDE SEQUENCE [LARGE SCALE GENOMIC DNA]</scope>
    <source>
        <strain evidence="9 10">MP06</strain>
    </source>
</reference>
<protein>
    <recommendedName>
        <fullName evidence="4">non-reducing end alpha-L-arabinofuranosidase</fullName>
        <ecNumber evidence="4">3.2.1.55</ecNumber>
    </recommendedName>
</protein>
<dbReference type="SMART" id="SM00813">
    <property type="entry name" value="Alpha-L-AF_C"/>
    <property type="match status" value="1"/>
</dbReference>
<dbReference type="Pfam" id="PF22848">
    <property type="entry name" value="ASD1_dom"/>
    <property type="match status" value="1"/>
</dbReference>
<dbReference type="InterPro" id="IPR013780">
    <property type="entry name" value="Glyco_hydro_b"/>
</dbReference>
<feature type="domain" description="Alpha-L-arabinofuranosidase C-terminal" evidence="8">
    <location>
        <begin position="291"/>
        <end position="506"/>
    </location>
</feature>
<dbReference type="Gene3D" id="3.20.20.80">
    <property type="entry name" value="Glycosidases"/>
    <property type="match status" value="1"/>
</dbReference>
<evidence type="ECO:0000313" key="9">
    <source>
        <dbReference type="EMBL" id="KGM33298.1"/>
    </source>
</evidence>
<evidence type="ECO:0000313" key="10">
    <source>
        <dbReference type="Proteomes" id="UP000029995"/>
    </source>
</evidence>
<accession>A0A0A0D643</accession>
<dbReference type="GO" id="GO:0046556">
    <property type="term" value="F:alpha-L-arabinofuranosidase activity"/>
    <property type="evidence" value="ECO:0007669"/>
    <property type="project" value="UniProtKB-EC"/>
</dbReference>
<evidence type="ECO:0000256" key="5">
    <source>
        <dbReference type="ARBA" id="ARBA00022801"/>
    </source>
</evidence>
<keyword evidence="6" id="KW-0119">Carbohydrate metabolism</keyword>
<dbReference type="InterPro" id="IPR010720">
    <property type="entry name" value="Alpha-L-AF_C"/>
</dbReference>
<evidence type="ECO:0000256" key="6">
    <source>
        <dbReference type="ARBA" id="ARBA00023277"/>
    </source>
</evidence>
<comment type="caution">
    <text evidence="9">The sequence shown here is derived from an EMBL/GenBank/DDBJ whole genome shotgun (WGS) entry which is preliminary data.</text>
</comment>
<dbReference type="GO" id="GO:0000272">
    <property type="term" value="P:polysaccharide catabolic process"/>
    <property type="evidence" value="ECO:0007669"/>
    <property type="project" value="TreeGrafter"/>
</dbReference>
<comment type="subunit">
    <text evidence="3">Homohexamer; trimer of dimers.</text>
</comment>
<keyword evidence="5" id="KW-0378">Hydrolase</keyword>
<dbReference type="Gene3D" id="2.60.40.1180">
    <property type="entry name" value="Golgi alpha-mannosidase II"/>
    <property type="match status" value="1"/>
</dbReference>
<sequence>MQTVRVSIDRSFAIGDTDPRLFGAFVEHLGRCVYGGLYEPGHPTADAKGFRRDVLDLVRELAPTIMRYPGGNFVSGYNWEDGVGPVDRRPRRLDLAWMSKETNAFGTNEFIDWCRAAGIEPMLAVNLGTRDGDAARRLVEYCNFPGDTELSDLRRAHGWPEPHGVKFWCLGNEMDGPWQMETKTAEEYGRKATEAAKMMKWVDPSIELAACGSSGRTMPTFGAWEDTVLEHTFEHVEYISLHTYLNDYAGDTEAFLASPDLMDSFIDEVVAIVDAVAARRRSSKRIMLSFDEWNVWYRTRRRSEGRTKLGWPVAPEILEEVYNMKDALAFGGACISLLNHADRVRCACLAQLVNAIAPIMTETGGPAWRQTIFHPFAHFSNLGRGRVLRAQVDSPTYAATYHDPRGTADLAFPLPEVPYVKAAAVHDEADRTVTLFLLNRHLDQPAPIEIDAHGFGALGLGEALEMRDDDLSATNTREAPDRVRPRTLTGVRVDGGRISATLGPASWNVIRLSASA</sequence>
<dbReference type="SUPFAM" id="SSF51445">
    <property type="entry name" value="(Trans)glycosidases"/>
    <property type="match status" value="1"/>
</dbReference>
<dbReference type="OrthoDB" id="9758333at2"/>
<comment type="similarity">
    <text evidence="2">Belongs to the glycosyl hydrolase 51 family.</text>
</comment>
<dbReference type="InterPro" id="IPR017853">
    <property type="entry name" value="GH"/>
</dbReference>
<dbReference type="Pfam" id="PF06964">
    <property type="entry name" value="Alpha-L-AF_C"/>
    <property type="match status" value="1"/>
</dbReference>
<dbReference type="InterPro" id="IPR055235">
    <property type="entry name" value="ASD1_cat"/>
</dbReference>
<name>A0A0A0D643_9PROT</name>
<evidence type="ECO:0000256" key="3">
    <source>
        <dbReference type="ARBA" id="ARBA00011165"/>
    </source>
</evidence>
<evidence type="ECO:0000256" key="7">
    <source>
        <dbReference type="ARBA" id="ARBA00023295"/>
    </source>
</evidence>
<dbReference type="RefSeq" id="WP_034839533.1">
    <property type="nucleotide sequence ID" value="NZ_JANX01000200.1"/>
</dbReference>
<dbReference type="EC" id="3.2.1.55" evidence="4"/>
<evidence type="ECO:0000256" key="2">
    <source>
        <dbReference type="ARBA" id="ARBA00007186"/>
    </source>
</evidence>
<organism evidence="9 10">
    <name type="scientific">Inquilinus limosus MP06</name>
    <dbReference type="NCBI Taxonomy" id="1398085"/>
    <lineage>
        <taxon>Bacteria</taxon>
        <taxon>Pseudomonadati</taxon>
        <taxon>Pseudomonadota</taxon>
        <taxon>Alphaproteobacteria</taxon>
        <taxon>Rhodospirillales</taxon>
        <taxon>Rhodospirillaceae</taxon>
        <taxon>Inquilinus</taxon>
    </lineage>
</organism>
<keyword evidence="7" id="KW-0326">Glycosidase</keyword>
<evidence type="ECO:0000256" key="1">
    <source>
        <dbReference type="ARBA" id="ARBA00001462"/>
    </source>
</evidence>